<gene>
    <name evidence="15" type="ORF">BES08_10855</name>
</gene>
<evidence type="ECO:0000256" key="6">
    <source>
        <dbReference type="ARBA" id="ARBA00022695"/>
    </source>
</evidence>
<accession>A0A1D8A521</accession>
<dbReference type="Proteomes" id="UP000094626">
    <property type="component" value="Chromosome"/>
</dbReference>
<comment type="similarity">
    <text evidence="2">Belongs to the beta sliding clamp family.</text>
</comment>
<dbReference type="GO" id="GO:0009360">
    <property type="term" value="C:DNA polymerase III complex"/>
    <property type="evidence" value="ECO:0007669"/>
    <property type="project" value="InterPro"/>
</dbReference>
<feature type="domain" description="DNA polymerase III beta sliding clamp N-terminal" evidence="12">
    <location>
        <begin position="2"/>
        <end position="114"/>
    </location>
</feature>
<evidence type="ECO:0000259" key="13">
    <source>
        <dbReference type="Pfam" id="PF02767"/>
    </source>
</evidence>
<keyword evidence="4" id="KW-0963">Cytoplasm</keyword>
<keyword evidence="8" id="KW-0239">DNA-directed DNA polymerase</keyword>
<dbReference type="PANTHER" id="PTHR30478:SF0">
    <property type="entry name" value="BETA SLIDING CLAMP"/>
    <property type="match status" value="1"/>
</dbReference>
<dbReference type="Pfam" id="PF02768">
    <property type="entry name" value="DNA_pol3_beta_3"/>
    <property type="match status" value="1"/>
</dbReference>
<evidence type="ECO:0000313" key="16">
    <source>
        <dbReference type="Proteomes" id="UP000094626"/>
    </source>
</evidence>
<dbReference type="GO" id="GO:0003887">
    <property type="term" value="F:DNA-directed DNA polymerase activity"/>
    <property type="evidence" value="ECO:0007669"/>
    <property type="project" value="UniProtKB-KW"/>
</dbReference>
<evidence type="ECO:0000256" key="3">
    <source>
        <dbReference type="ARBA" id="ARBA00021035"/>
    </source>
</evidence>
<dbReference type="NCBIfam" id="TIGR00663">
    <property type="entry name" value="dnan"/>
    <property type="match status" value="1"/>
</dbReference>
<feature type="domain" description="DNA polymerase III beta sliding clamp C-terminal" evidence="14">
    <location>
        <begin position="267"/>
        <end position="388"/>
    </location>
</feature>
<evidence type="ECO:0000313" key="15">
    <source>
        <dbReference type="EMBL" id="AOR77192.1"/>
    </source>
</evidence>
<dbReference type="AlphaFoldDB" id="A0A1D8A521"/>
<evidence type="ECO:0000256" key="1">
    <source>
        <dbReference type="ARBA" id="ARBA00004496"/>
    </source>
</evidence>
<dbReference type="InterPro" id="IPR022635">
    <property type="entry name" value="DNA_polIII_beta_C"/>
</dbReference>
<dbReference type="CDD" id="cd00140">
    <property type="entry name" value="beta_clamp"/>
    <property type="match status" value="1"/>
</dbReference>
<dbReference type="RefSeq" id="WP_069708260.1">
    <property type="nucleotide sequence ID" value="NZ_CP017075.1"/>
</dbReference>
<dbReference type="OrthoDB" id="7597034at2"/>
<keyword evidence="6" id="KW-0548">Nucleotidyltransferase</keyword>
<dbReference type="EMBL" id="CP017075">
    <property type="protein sequence ID" value="AOR77192.1"/>
    <property type="molecule type" value="Genomic_DNA"/>
</dbReference>
<evidence type="ECO:0000256" key="9">
    <source>
        <dbReference type="ARBA" id="ARBA00023125"/>
    </source>
</evidence>
<proteinExistence type="inferred from homology"/>
<dbReference type="Gene3D" id="3.70.10.10">
    <property type="match status" value="1"/>
</dbReference>
<dbReference type="Pfam" id="PF02767">
    <property type="entry name" value="DNA_pol3_beta_2"/>
    <property type="match status" value="1"/>
</dbReference>
<dbReference type="GO" id="GO:0005737">
    <property type="term" value="C:cytoplasm"/>
    <property type="evidence" value="ECO:0007669"/>
    <property type="project" value="UniProtKB-SubCell"/>
</dbReference>
<keyword evidence="16" id="KW-1185">Reference proteome</keyword>
<evidence type="ECO:0000256" key="7">
    <source>
        <dbReference type="ARBA" id="ARBA00022705"/>
    </source>
</evidence>
<dbReference type="SMART" id="SM00480">
    <property type="entry name" value="POL3Bc"/>
    <property type="match status" value="1"/>
</dbReference>
<evidence type="ECO:0000256" key="4">
    <source>
        <dbReference type="ARBA" id="ARBA00022490"/>
    </source>
</evidence>
<evidence type="ECO:0000259" key="14">
    <source>
        <dbReference type="Pfam" id="PF02768"/>
    </source>
</evidence>
<dbReference type="InterPro" id="IPR046938">
    <property type="entry name" value="DNA_clamp_sf"/>
</dbReference>
<dbReference type="InterPro" id="IPR022634">
    <property type="entry name" value="DNA_polIII_beta_N"/>
</dbReference>
<keyword evidence="5" id="KW-0808">Transferase</keyword>
<feature type="domain" description="DNA polymerase III beta sliding clamp central" evidence="13">
    <location>
        <begin position="136"/>
        <end position="264"/>
    </location>
</feature>
<evidence type="ECO:0000256" key="8">
    <source>
        <dbReference type="ARBA" id="ARBA00022932"/>
    </source>
</evidence>
<comment type="subcellular location">
    <subcellularLocation>
        <location evidence="1">Cytoplasm</location>
    </subcellularLocation>
</comment>
<keyword evidence="7" id="KW-0235">DNA replication</keyword>
<organism evidence="15 16">
    <name type="scientific">Novosphingobium resinovorum</name>
    <dbReference type="NCBI Taxonomy" id="158500"/>
    <lineage>
        <taxon>Bacteria</taxon>
        <taxon>Pseudomonadati</taxon>
        <taxon>Pseudomonadota</taxon>
        <taxon>Alphaproteobacteria</taxon>
        <taxon>Sphingomonadales</taxon>
        <taxon>Sphingomonadaceae</taxon>
        <taxon>Novosphingobium</taxon>
    </lineage>
</organism>
<evidence type="ECO:0000256" key="2">
    <source>
        <dbReference type="ARBA" id="ARBA00010752"/>
    </source>
</evidence>
<dbReference type="Pfam" id="PF00712">
    <property type="entry name" value="DNA_pol3_beta"/>
    <property type="match status" value="1"/>
</dbReference>
<evidence type="ECO:0000256" key="11">
    <source>
        <dbReference type="ARBA" id="ARBA00033276"/>
    </source>
</evidence>
<dbReference type="Gene3D" id="3.10.150.10">
    <property type="entry name" value="DNA Polymerase III, subunit A, domain 2"/>
    <property type="match status" value="1"/>
</dbReference>
<dbReference type="SUPFAM" id="SSF55979">
    <property type="entry name" value="DNA clamp"/>
    <property type="match status" value="3"/>
</dbReference>
<protein>
    <recommendedName>
        <fullName evidence="3">Beta sliding clamp</fullName>
    </recommendedName>
    <alternativeName>
        <fullName evidence="11">Beta-clamp processivity factor</fullName>
    </alternativeName>
    <alternativeName>
        <fullName evidence="10">DNA polymerase III beta sliding clamp subunit</fullName>
    </alternativeName>
</protein>
<evidence type="ECO:0000259" key="12">
    <source>
        <dbReference type="Pfam" id="PF00712"/>
    </source>
</evidence>
<dbReference type="PANTHER" id="PTHR30478">
    <property type="entry name" value="DNA POLYMERASE III SUBUNIT BETA"/>
    <property type="match status" value="1"/>
</dbReference>
<evidence type="ECO:0000256" key="10">
    <source>
        <dbReference type="ARBA" id="ARBA00030988"/>
    </source>
</evidence>
<sequence>MIQVDRKQFSRALDLAAAVVASRWTIPILGNLKVSANGVLRLEGTDLDNWTCAEMPYTGDAGDFTLPQPRLVRSAINTAGGDTVSLKPDEGAAVRLEAGKLASDLGTLPADDFPFPDRVGIEEFGATLGAGELKQLKRVMAAISTEETRYYLNGVCVRHLSDWTYRFAATDGHRLLVVDIPLPDADGVIPNDTIIPRAWLNLVMARFARTKDGVRFSYGRTMVPNKEGPTLPLQAGGTRIAMRGDLDGIGFSVTGKLVDGKYPDYHRIIPTDLKYFARFRRADLVQAVHAVAALNIGKYRAVKLTFPKGKICCELVSADLGKSVFDIEAEHDVPKDVEHIGFNGRYLIDTLQALQGEEVVLQLNDSAGPALLTDPTDTAFKAVLMPTRV</sequence>
<evidence type="ECO:0000256" key="5">
    <source>
        <dbReference type="ARBA" id="ARBA00022679"/>
    </source>
</evidence>
<reference evidence="16" key="1">
    <citation type="journal article" date="2017" name="J. Biotechnol.">
        <title>Complete genome sequence of Novosphingobium resinovorum SA1, a versatile xenobiotic-degrading bacterium capable of utilizing sulfanilic acid.</title>
        <authorList>
            <person name="Hegedus B."/>
            <person name="Kos P.B."/>
            <person name="Balint B."/>
            <person name="Maroti G."/>
            <person name="Gan H.M."/>
            <person name="Perei K."/>
            <person name="Rakhely G."/>
        </authorList>
    </citation>
    <scope>NUCLEOTIDE SEQUENCE [LARGE SCALE GENOMIC DNA]</scope>
    <source>
        <strain evidence="16">SA1</strain>
    </source>
</reference>
<dbReference type="InterPro" id="IPR022637">
    <property type="entry name" value="DNA_polIII_beta_cen"/>
</dbReference>
<name>A0A1D8A521_9SPHN</name>
<dbReference type="GO" id="GO:0006271">
    <property type="term" value="P:DNA strand elongation involved in DNA replication"/>
    <property type="evidence" value="ECO:0007669"/>
    <property type="project" value="TreeGrafter"/>
</dbReference>
<dbReference type="GO" id="GO:0003677">
    <property type="term" value="F:DNA binding"/>
    <property type="evidence" value="ECO:0007669"/>
    <property type="project" value="UniProtKB-KW"/>
</dbReference>
<dbReference type="GO" id="GO:0008408">
    <property type="term" value="F:3'-5' exonuclease activity"/>
    <property type="evidence" value="ECO:0007669"/>
    <property type="project" value="InterPro"/>
</dbReference>
<dbReference type="InterPro" id="IPR001001">
    <property type="entry name" value="DNA_polIII_beta"/>
</dbReference>
<dbReference type="KEGG" id="nre:BES08_10855"/>
<keyword evidence="9" id="KW-0238">DNA-binding</keyword>